<evidence type="ECO:0000313" key="2">
    <source>
        <dbReference type="EMBL" id="REJ55552.1"/>
    </source>
</evidence>
<name>A0A3E0M830_MICAE</name>
<dbReference type="EMBL" id="QQWE01000005">
    <property type="protein sequence ID" value="REJ55552.1"/>
    <property type="molecule type" value="Genomic_DNA"/>
</dbReference>
<protein>
    <submittedName>
        <fullName evidence="2">Uncharacterized protein</fullName>
    </submittedName>
</protein>
<organism evidence="2 3">
    <name type="scientific">Microcystis aeruginosa DA14</name>
    <dbReference type="NCBI Taxonomy" id="1987506"/>
    <lineage>
        <taxon>Bacteria</taxon>
        <taxon>Bacillati</taxon>
        <taxon>Cyanobacteriota</taxon>
        <taxon>Cyanophyceae</taxon>
        <taxon>Oscillatoriophycideae</taxon>
        <taxon>Chroococcales</taxon>
        <taxon>Microcystaceae</taxon>
        <taxon>Microcystis</taxon>
    </lineage>
</organism>
<comment type="caution">
    <text evidence="2">The sequence shown here is derived from an EMBL/GenBank/DDBJ whole genome shotgun (WGS) entry which is preliminary data.</text>
</comment>
<accession>A0A3E0M830</accession>
<dbReference type="Proteomes" id="UP000256301">
    <property type="component" value="Unassembled WGS sequence"/>
</dbReference>
<reference evidence="2 3" key="1">
    <citation type="submission" date="2017-08" db="EMBL/GenBank/DDBJ databases">
        <title>Functional genomic and metabolic studies of the symbiotic interactions of six Microcystis-dominated communities.</title>
        <authorList>
            <person name="Li Q."/>
            <person name="Lin F."/>
        </authorList>
    </citation>
    <scope>NUCLEOTIDE SEQUENCE [LARGE SCALE GENOMIC DNA]</scope>
    <source>
        <strain evidence="2">DA14</strain>
    </source>
</reference>
<feature type="region of interest" description="Disordered" evidence="1">
    <location>
        <begin position="27"/>
        <end position="55"/>
    </location>
</feature>
<feature type="compositionally biased region" description="Basic residues" evidence="1">
    <location>
        <begin position="87"/>
        <end position="96"/>
    </location>
</feature>
<gene>
    <name evidence="2" type="ORF">DWQ56_14785</name>
</gene>
<sequence length="112" mass="12422">MLRPYFFSTENGFLGETRFLLMDTPLIKGGRGDRHPPYQGGQGGSTPPLSRGAGGRTQITRFSITPKLIHLCYSLPKKIPEKGMREKKGKKGKKGYRVPPAPHTTRKPKSSL</sequence>
<evidence type="ECO:0000256" key="1">
    <source>
        <dbReference type="SAM" id="MobiDB-lite"/>
    </source>
</evidence>
<proteinExistence type="predicted"/>
<dbReference type="AlphaFoldDB" id="A0A3E0M830"/>
<feature type="region of interest" description="Disordered" evidence="1">
    <location>
        <begin position="80"/>
        <end position="112"/>
    </location>
</feature>
<evidence type="ECO:0000313" key="3">
    <source>
        <dbReference type="Proteomes" id="UP000256301"/>
    </source>
</evidence>